<dbReference type="NCBIfam" id="NF033438">
    <property type="entry name" value="BREX_BrxD"/>
    <property type="match status" value="1"/>
</dbReference>
<dbReference type="GO" id="GO:0005524">
    <property type="term" value="F:ATP binding"/>
    <property type="evidence" value="ECO:0007669"/>
    <property type="project" value="UniProtKB-KW"/>
</dbReference>
<proteinExistence type="predicted"/>
<dbReference type="EMBL" id="JAQNDM010000002">
    <property type="protein sequence ID" value="MDC0708752.1"/>
    <property type="molecule type" value="Genomic_DNA"/>
</dbReference>
<evidence type="ECO:0000313" key="1">
    <source>
        <dbReference type="EMBL" id="MDC0708752.1"/>
    </source>
</evidence>
<reference evidence="1 2" key="1">
    <citation type="submission" date="2022-11" db="EMBL/GenBank/DDBJ databases">
        <title>Minimal conservation of predation-associated metabolite biosynthetic gene clusters underscores biosynthetic potential of Myxococcota including descriptions for ten novel species: Archangium lansinium sp. nov., Myxococcus landrumus sp. nov., Nannocystis bai.</title>
        <authorList>
            <person name="Ahearne A."/>
            <person name="Stevens C."/>
            <person name="Dowd S."/>
        </authorList>
    </citation>
    <scope>NUCLEOTIDE SEQUENCE [LARGE SCALE GENOMIC DNA]</scope>
    <source>
        <strain evidence="1 2">NCWAL01</strain>
    </source>
</reference>
<gene>
    <name evidence="1" type="primary">brxD</name>
    <name evidence="1" type="ORF">POL68_09760</name>
</gene>
<dbReference type="InterPro" id="IPR021228">
    <property type="entry name" value="BrxD"/>
</dbReference>
<comment type="caution">
    <text evidence="1">The sequence shown here is derived from an EMBL/GenBank/DDBJ whole genome shotgun (WGS) entry which is preliminary data.</text>
</comment>
<protein>
    <submittedName>
        <fullName evidence="1">BREX system ATP-binding protein BrxD</fullName>
    </submittedName>
</protein>
<keyword evidence="2" id="KW-1185">Reference proteome</keyword>
<organism evidence="1 2">
    <name type="scientific">Stigmatella ashevillensis</name>
    <dbReference type="NCBI Taxonomy" id="2995309"/>
    <lineage>
        <taxon>Bacteria</taxon>
        <taxon>Pseudomonadati</taxon>
        <taxon>Myxococcota</taxon>
        <taxon>Myxococcia</taxon>
        <taxon>Myxococcales</taxon>
        <taxon>Cystobacterineae</taxon>
        <taxon>Archangiaceae</taxon>
        <taxon>Stigmatella</taxon>
    </lineage>
</organism>
<dbReference type="Pfam" id="PF10923">
    <property type="entry name" value="BrxC_BrxD"/>
    <property type="match status" value="1"/>
</dbReference>
<sequence length="440" mass="48612">MSETSGPSVLLRKDVIEALRRGTVPRRGLDLFAVGTDRFSGSLKEELERCATGGAVFKALRGDFGCGKSFTARWYQQQALAHGFAVAEVQISENDTPLHRLETVYRRATEALRTAEWDTGAFRAIISQWLMGLEEEVSRTLRHPDDLKALAEGVGNLLEARLKDVSAVQPQYAAVLRAYHAAEVAEDHALAEGLIAWLMGQPNVSADIKKRAGIKGEIDHTGALGFLRGLLAVLQQCGRPGLLLVLDEVETIQRVRSDSRDKSLEAIRKLIDDLYGGRFAGLYILITGTPAFFDGPNGVKRLPPLAQRLHVDFSGDAKWDNPRDVQVRLFPFDQERLIEVGRRVRDLYPTEHPERMKARVTDAVLTGLANEVAGKLGGKVGVAPRIFLRKLVATILDRVDLFPDFDPAKDLDIRIDAKELTLEEQAAAVGKKPDDIEINL</sequence>
<name>A0ABT5D8Z1_9BACT</name>
<keyword evidence="1" id="KW-0067">ATP-binding</keyword>
<dbReference type="InterPro" id="IPR027417">
    <property type="entry name" value="P-loop_NTPase"/>
</dbReference>
<accession>A0ABT5D8Z1</accession>
<dbReference type="Proteomes" id="UP001221838">
    <property type="component" value="Unassembled WGS sequence"/>
</dbReference>
<evidence type="ECO:0000313" key="2">
    <source>
        <dbReference type="Proteomes" id="UP001221838"/>
    </source>
</evidence>
<dbReference type="RefSeq" id="WP_272136728.1">
    <property type="nucleotide sequence ID" value="NZ_JAQNDM010000002.1"/>
</dbReference>
<dbReference type="SUPFAM" id="SSF52540">
    <property type="entry name" value="P-loop containing nucleoside triphosphate hydrolases"/>
    <property type="match status" value="1"/>
</dbReference>
<keyword evidence="1" id="KW-0547">Nucleotide-binding</keyword>